<feature type="compositionally biased region" description="Basic and acidic residues" evidence="1">
    <location>
        <begin position="463"/>
        <end position="483"/>
    </location>
</feature>
<keyword evidence="2" id="KW-0614">Plasmid</keyword>
<evidence type="ECO:0000313" key="2">
    <source>
        <dbReference type="EMBL" id="OYD80947.1"/>
    </source>
</evidence>
<dbReference type="EMBL" id="NOWT01000041">
    <property type="protein sequence ID" value="OYD80947.1"/>
    <property type="molecule type" value="Genomic_DNA"/>
</dbReference>
<name>A0A235H652_AZOBR</name>
<accession>A0A235H652</accession>
<dbReference type="Proteomes" id="UP000215367">
    <property type="component" value="Unassembled WGS sequence"/>
</dbReference>
<gene>
    <name evidence="2" type="ORF">CHT98_28535</name>
</gene>
<evidence type="ECO:0000313" key="3">
    <source>
        <dbReference type="Proteomes" id="UP000215367"/>
    </source>
</evidence>
<reference evidence="2 3" key="1">
    <citation type="submission" date="2017-07" db="EMBL/GenBank/DDBJ databases">
        <title>Whole genome sequence of Azospirillum brasilense 2A1, a potential biofertilizer strain.</title>
        <authorList>
            <person name="Fontana C.A."/>
            <person name="Toffoli L.M."/>
            <person name="Salazar S.M."/>
            <person name="Puglisi E."/>
            <person name="Pedraza R."/>
            <person name="Bassi D."/>
            <person name="Cocconcelli P.S."/>
        </authorList>
    </citation>
    <scope>NUCLEOTIDE SEQUENCE [LARGE SCALE GENOMIC DNA]</scope>
    <source>
        <strain evidence="2 3">2A1</strain>
        <plasmid evidence="2">unnamed</plasmid>
    </source>
</reference>
<dbReference type="InterPro" id="IPR006429">
    <property type="entry name" value="Phage_lambda_portal"/>
</dbReference>
<dbReference type="Pfam" id="PF05136">
    <property type="entry name" value="Phage_portal_2"/>
    <property type="match status" value="1"/>
</dbReference>
<sequence length="508" mass="56385">MRTAKIRLRNKATGEYLPDVRMDAGPLAPPATTAYQGASTGRRMGGWRPSSIGPNAIVAAEGPELIRRARDMRRNNPHAKRGVSLYGTHIIGTGIKPRSLCTNKRVRDAVHRLWAEWSDYADADGAFDIYGLQTQAVLETATTGEEFARLRARRSTDGLPVPLQVQLIPAEQVPLDYSVPNEGRQVVQGIERDGLSRRVAYWMYRQNPGDAGVIMDVNGWEKTRVDAADVCHMRFAPPNQLRGLPWLASAITTLHQLGQWRDAALLRKQMLASLVGFVKRAVTEEMDAAKIAEMWGAVQEEFGELPAVGLEPGTMQYLNPGEDVTFTQWQETAGQDEVFERTALRTTAAGLDLVYEELSGDWEKTNDRTFRAAFNTMKRTISQLQHQMVAFQFCRPIWNRWIEAAVASGALRVPKSVTEAELKRVEWQPQDWEYLQPVQDVEAKLKAIAGGLDSRSSTIARRGDDAEVIDDQRAADAERERAKGIVSAAPATPPATPQANPEDEETGS</sequence>
<comment type="caution">
    <text evidence="2">The sequence shown here is derived from an EMBL/GenBank/DDBJ whole genome shotgun (WGS) entry which is preliminary data.</text>
</comment>
<protein>
    <submittedName>
        <fullName evidence="2">Phage portal protein</fullName>
    </submittedName>
</protein>
<evidence type="ECO:0000256" key="1">
    <source>
        <dbReference type="SAM" id="MobiDB-lite"/>
    </source>
</evidence>
<organism evidence="2 3">
    <name type="scientific">Azospirillum brasilense</name>
    <dbReference type="NCBI Taxonomy" id="192"/>
    <lineage>
        <taxon>Bacteria</taxon>
        <taxon>Pseudomonadati</taxon>
        <taxon>Pseudomonadota</taxon>
        <taxon>Alphaproteobacteria</taxon>
        <taxon>Rhodospirillales</taxon>
        <taxon>Azospirillaceae</taxon>
        <taxon>Azospirillum</taxon>
    </lineage>
</organism>
<proteinExistence type="predicted"/>
<dbReference type="GO" id="GO:0005198">
    <property type="term" value="F:structural molecule activity"/>
    <property type="evidence" value="ECO:0007669"/>
    <property type="project" value="InterPro"/>
</dbReference>
<dbReference type="AlphaFoldDB" id="A0A235H652"/>
<dbReference type="GO" id="GO:0019068">
    <property type="term" value="P:virion assembly"/>
    <property type="evidence" value="ECO:0007669"/>
    <property type="project" value="InterPro"/>
</dbReference>
<dbReference type="NCBIfam" id="TIGR01539">
    <property type="entry name" value="portal_lambda"/>
    <property type="match status" value="1"/>
</dbReference>
<geneLocation type="plasmid" evidence="2">
    <name>unnamed</name>
</geneLocation>
<feature type="region of interest" description="Disordered" evidence="1">
    <location>
        <begin position="21"/>
        <end position="51"/>
    </location>
</feature>
<feature type="region of interest" description="Disordered" evidence="1">
    <location>
        <begin position="463"/>
        <end position="508"/>
    </location>
</feature>